<dbReference type="SMART" id="SM00530">
    <property type="entry name" value="HTH_XRE"/>
    <property type="match status" value="1"/>
</dbReference>
<gene>
    <name evidence="2" type="ORF">BEU04_04410</name>
</gene>
<dbReference type="GO" id="GO:0003677">
    <property type="term" value="F:DNA binding"/>
    <property type="evidence" value="ECO:0007669"/>
    <property type="project" value="InterPro"/>
</dbReference>
<dbReference type="EMBL" id="MIYU01000006">
    <property type="protein sequence ID" value="OIR19057.1"/>
    <property type="molecule type" value="Genomic_DNA"/>
</dbReference>
<evidence type="ECO:0000313" key="3">
    <source>
        <dbReference type="Proteomes" id="UP000183815"/>
    </source>
</evidence>
<dbReference type="InterPro" id="IPR010982">
    <property type="entry name" value="Lambda_DNA-bd_dom_sf"/>
</dbReference>
<comment type="caution">
    <text evidence="2">The sequence shown here is derived from an EMBL/GenBank/DDBJ whole genome shotgun (WGS) entry which is preliminary data.</text>
</comment>
<dbReference type="Pfam" id="PF01381">
    <property type="entry name" value="HTH_3"/>
    <property type="match status" value="1"/>
</dbReference>
<dbReference type="InterPro" id="IPR001387">
    <property type="entry name" value="Cro/C1-type_HTH"/>
</dbReference>
<protein>
    <submittedName>
        <fullName evidence="2">TIGR00270 family protein</fullName>
    </submittedName>
</protein>
<evidence type="ECO:0000313" key="2">
    <source>
        <dbReference type="EMBL" id="OIR19057.1"/>
    </source>
</evidence>
<dbReference type="Proteomes" id="UP000183815">
    <property type="component" value="Unassembled WGS sequence"/>
</dbReference>
<name>A0A1J5TDQ5_9ARCH</name>
<dbReference type="AlphaFoldDB" id="A0A1J5TDQ5"/>
<dbReference type="Gene3D" id="1.10.260.40">
    <property type="entry name" value="lambda repressor-like DNA-binding domains"/>
    <property type="match status" value="1"/>
</dbReference>
<accession>A0A1J5TDQ5</accession>
<proteinExistence type="predicted"/>
<dbReference type="InterPro" id="IPR004451">
    <property type="entry name" value="MJ0586"/>
</dbReference>
<dbReference type="PROSITE" id="PS50943">
    <property type="entry name" value="HTH_CROC1"/>
    <property type="match status" value="1"/>
</dbReference>
<organism evidence="2 3">
    <name type="scientific">Marine Group III euryarchaeote CG-Bathy1</name>
    <dbReference type="NCBI Taxonomy" id="1889001"/>
    <lineage>
        <taxon>Archaea</taxon>
        <taxon>Methanobacteriati</taxon>
        <taxon>Thermoplasmatota</taxon>
        <taxon>Thermoplasmata</taxon>
        <taxon>Candidatus Thermoprofundales</taxon>
    </lineage>
</organism>
<sequence length="158" mass="17887">MLCEMCGIDVANPILSKISGTILQTCQKCSTMGVEASEREKVGNEKYISDVMNKRSNRLREKVNKTEKILISDFGNLIKNGRERKKWSQQELASKISEKKSTIASIENKQYKPEKKLIRKLETVLEIKLMEAIEIKEEMKSSKATGMTLADLMEKGNG</sequence>
<feature type="domain" description="HTH cro/C1-type" evidence="1">
    <location>
        <begin position="78"/>
        <end position="133"/>
    </location>
</feature>
<dbReference type="CDD" id="cd00093">
    <property type="entry name" value="HTH_XRE"/>
    <property type="match status" value="1"/>
</dbReference>
<reference evidence="2 3" key="1">
    <citation type="submission" date="2016-08" db="EMBL/GenBank/DDBJ databases">
        <title>New Insights into Marine Group III Euryarchaeota, from dark to light.</title>
        <authorList>
            <person name="Haro-Moreno J.M."/>
            <person name="Rodriguez-Valera F."/>
            <person name="Lopez-Garcia P."/>
            <person name="Moreira D."/>
            <person name="Martin-Cuadrado A.B."/>
        </authorList>
    </citation>
    <scope>NUCLEOTIDE SEQUENCE [LARGE SCALE GENOMIC DNA]</scope>
    <source>
        <strain evidence="2">CG-Bathy1</strain>
    </source>
</reference>
<dbReference type="SUPFAM" id="SSF47413">
    <property type="entry name" value="lambda repressor-like DNA-binding domains"/>
    <property type="match status" value="1"/>
</dbReference>
<evidence type="ECO:0000259" key="1">
    <source>
        <dbReference type="PROSITE" id="PS50943"/>
    </source>
</evidence>
<dbReference type="NCBIfam" id="TIGR00270">
    <property type="entry name" value="multiprotein bridging factor aMBF1"/>
    <property type="match status" value="1"/>
</dbReference>